<dbReference type="GO" id="GO:0016020">
    <property type="term" value="C:membrane"/>
    <property type="evidence" value="ECO:0007669"/>
    <property type="project" value="GOC"/>
</dbReference>
<dbReference type="InterPro" id="IPR015870">
    <property type="entry name" value="UDP-acyl_N-AcGlcN_deAcase_N"/>
</dbReference>
<dbReference type="Pfam" id="PF03331">
    <property type="entry name" value="LpxC"/>
    <property type="match status" value="1"/>
</dbReference>
<dbReference type="HAMAP" id="MF_00388">
    <property type="entry name" value="LpxC"/>
    <property type="match status" value="1"/>
</dbReference>
<keyword evidence="10 12" id="KW-0443">Lipid metabolism</keyword>
<dbReference type="EMBL" id="FR695873">
    <property type="protein sequence ID" value="CBX29737.1"/>
    <property type="molecule type" value="Genomic_DNA"/>
</dbReference>
<evidence type="ECO:0000256" key="6">
    <source>
        <dbReference type="ARBA" id="ARBA00022556"/>
    </source>
</evidence>
<evidence type="ECO:0000256" key="10">
    <source>
        <dbReference type="ARBA" id="ARBA00023098"/>
    </source>
</evidence>
<evidence type="ECO:0000256" key="1">
    <source>
        <dbReference type="ARBA" id="ARBA00001947"/>
    </source>
</evidence>
<reference evidence="13" key="1">
    <citation type="journal article" date="2011" name="Environ. Microbiol.">
        <title>Genomic insights into the metabolic potential of the polycyclic aromatic hydrocarbon degrading sulfate-reducing Deltaproteobacterium N47.</title>
        <authorList>
            <person name="Bergmann F."/>
            <person name="Selesi D."/>
            <person name="Weinmaier T."/>
            <person name="Tischler P."/>
            <person name="Rattei T."/>
            <person name="Meckenstock R.U."/>
        </authorList>
    </citation>
    <scope>NUCLEOTIDE SEQUENCE</scope>
</reference>
<keyword evidence="9 12" id="KW-0862">Zinc</keyword>
<dbReference type="Gene3D" id="3.30.230.20">
    <property type="entry name" value="lpxc deacetylase, domain 1"/>
    <property type="match status" value="1"/>
</dbReference>
<evidence type="ECO:0000256" key="2">
    <source>
        <dbReference type="ARBA" id="ARBA00002923"/>
    </source>
</evidence>
<dbReference type="PANTHER" id="PTHR33694">
    <property type="entry name" value="UDP-3-O-ACYL-N-ACETYLGLUCOSAMINE DEACETYLASE 1, MITOCHONDRIAL-RELATED"/>
    <property type="match status" value="1"/>
</dbReference>
<comment type="function">
    <text evidence="2 12">Catalyzes the hydrolysis of UDP-3-O-myristoyl-N-acetylglucosamine to form UDP-3-O-myristoylglucosamine and acetate, the committed step in lipid A biosynthesis.</text>
</comment>
<evidence type="ECO:0000256" key="7">
    <source>
        <dbReference type="ARBA" id="ARBA00022723"/>
    </source>
</evidence>
<dbReference type="InterPro" id="IPR011334">
    <property type="entry name" value="UDP-acyl_GlcNac_deAcase_C"/>
</dbReference>
<evidence type="ECO:0000256" key="4">
    <source>
        <dbReference type="ARBA" id="ARBA00012745"/>
    </source>
</evidence>
<keyword evidence="5 12" id="KW-0444">Lipid biosynthesis</keyword>
<sequence length="305" mass="34059">MNELINYFNNNPYIKIIMTSYLNQRTITKPVCCSGIGVHSGKKVNLTIKPAPANYGIKFIRTDLPDKPSIPARFNMVVDTSLATVIGHNGFIVSTIEHIMAAFAGLSIDNAAVELDSYEMPIMDGSAAPFTRMVKEAGIQEQDSPRYYFVVNESIELNKDGKSVGVYPSSEFKITCTIDFDHPLISKQTFSVSISDEIFEQEISGARTFGFLHEIEYLKQYGFAKGGSLENAVVVDKDTILNQDGLRFPDEFVRHKILDSIGDFSLLGLPIMGHFKLNKSGHAFNHAFIETFFSNKKSWETRTIS</sequence>
<feature type="binding site" evidence="12">
    <location>
        <position position="259"/>
    </location>
    <ligand>
        <name>Zn(2+)</name>
        <dbReference type="ChEBI" id="CHEBI:29105"/>
    </ligand>
</feature>
<feature type="active site" description="Proton donor" evidence="12">
    <location>
        <position position="282"/>
    </location>
</feature>
<feature type="binding site" evidence="12">
    <location>
        <position position="98"/>
    </location>
    <ligand>
        <name>Zn(2+)</name>
        <dbReference type="ChEBI" id="CHEBI:29105"/>
    </ligand>
</feature>
<dbReference type="EC" id="3.5.1.108" evidence="4 12"/>
<comment type="similarity">
    <text evidence="12">Belongs to the LpxC family.</text>
</comment>
<keyword evidence="8 12" id="KW-0378">Hydrolase</keyword>
<name>E1YGP3_9BACT</name>
<evidence type="ECO:0000256" key="5">
    <source>
        <dbReference type="ARBA" id="ARBA00022516"/>
    </source>
</evidence>
<dbReference type="GO" id="GO:0103117">
    <property type="term" value="F:UDP-3-O-acyl-N-acetylglucosamine deacetylase activity"/>
    <property type="evidence" value="ECO:0007669"/>
    <property type="project" value="UniProtKB-UniRule"/>
</dbReference>
<feature type="binding site" evidence="12">
    <location>
        <position position="255"/>
    </location>
    <ligand>
        <name>Zn(2+)</name>
        <dbReference type="ChEBI" id="CHEBI:29105"/>
    </ligand>
</feature>
<evidence type="ECO:0000256" key="11">
    <source>
        <dbReference type="ARBA" id="ARBA00024535"/>
    </source>
</evidence>
<dbReference type="GO" id="GO:0009245">
    <property type="term" value="P:lipid A biosynthetic process"/>
    <property type="evidence" value="ECO:0007669"/>
    <property type="project" value="UniProtKB-UniRule"/>
</dbReference>
<dbReference type="PANTHER" id="PTHR33694:SF1">
    <property type="entry name" value="UDP-3-O-ACYL-N-ACETYLGLUCOSAMINE DEACETYLASE 1, MITOCHONDRIAL-RELATED"/>
    <property type="match status" value="1"/>
</dbReference>
<comment type="pathway">
    <text evidence="3 12">Glycolipid biosynthesis; lipid IV(A) biosynthesis; lipid IV(A) from (3R)-3-hydroxytetradecanoyl-[acyl-carrier-protein] and UDP-N-acetyl-alpha-D-glucosamine: step 2/6.</text>
</comment>
<dbReference type="InterPro" id="IPR020568">
    <property type="entry name" value="Ribosomal_Su5_D2-typ_SF"/>
</dbReference>
<dbReference type="Gene3D" id="3.30.1700.10">
    <property type="entry name" value="lpxc deacetylase, domain 2"/>
    <property type="match status" value="1"/>
</dbReference>
<proteinExistence type="inferred from homology"/>
<evidence type="ECO:0000313" key="13">
    <source>
        <dbReference type="EMBL" id="CBX29737.1"/>
    </source>
</evidence>
<dbReference type="NCBIfam" id="TIGR00325">
    <property type="entry name" value="lpxC"/>
    <property type="match status" value="1"/>
</dbReference>
<dbReference type="AlphaFoldDB" id="E1YGP3"/>
<accession>E1YGP3</accession>
<evidence type="ECO:0000256" key="9">
    <source>
        <dbReference type="ARBA" id="ARBA00022833"/>
    </source>
</evidence>
<evidence type="ECO:0000256" key="3">
    <source>
        <dbReference type="ARBA" id="ARBA00005002"/>
    </source>
</evidence>
<comment type="catalytic activity">
    <reaction evidence="11 12">
        <text>a UDP-3-O-[(3R)-3-hydroxyacyl]-N-acetyl-alpha-D-glucosamine + H2O = a UDP-3-O-[(3R)-3-hydroxyacyl]-alpha-D-glucosamine + acetate</text>
        <dbReference type="Rhea" id="RHEA:67816"/>
        <dbReference type="ChEBI" id="CHEBI:15377"/>
        <dbReference type="ChEBI" id="CHEBI:30089"/>
        <dbReference type="ChEBI" id="CHEBI:137740"/>
        <dbReference type="ChEBI" id="CHEBI:173225"/>
        <dbReference type="EC" id="3.5.1.108"/>
    </reaction>
</comment>
<dbReference type="UniPathway" id="UPA00359">
    <property type="reaction ID" value="UER00478"/>
</dbReference>
<organism evidence="13">
    <name type="scientific">uncultured Desulfobacterium sp</name>
    <dbReference type="NCBI Taxonomy" id="201089"/>
    <lineage>
        <taxon>Bacteria</taxon>
        <taxon>Pseudomonadati</taxon>
        <taxon>Thermodesulfobacteriota</taxon>
        <taxon>Desulfobacteria</taxon>
        <taxon>Desulfobacterales</taxon>
        <taxon>Desulfobacteriaceae</taxon>
        <taxon>Desulfobacterium</taxon>
        <taxon>environmental samples</taxon>
    </lineage>
</organism>
<gene>
    <name evidence="12" type="primary">lpxC</name>
    <name evidence="13" type="ORF">N47_F14320</name>
</gene>
<dbReference type="GO" id="GO:0046872">
    <property type="term" value="F:metal ion binding"/>
    <property type="evidence" value="ECO:0007669"/>
    <property type="project" value="UniProtKB-KW"/>
</dbReference>
<protein>
    <recommendedName>
        <fullName evidence="4 12">UDP-3-O-acyl-N-acetylglucosamine deacetylase</fullName>
        <shortName evidence="12">UDP-3-O-acyl-GlcNAc deacetylase</shortName>
        <ecNumber evidence="4 12">3.5.1.108</ecNumber>
    </recommendedName>
    <alternativeName>
        <fullName evidence="12">UDP-3-O-[R-3-hydroxymyristoyl]-N-acetylglucosamine deacetylase</fullName>
    </alternativeName>
</protein>
<dbReference type="InterPro" id="IPR004463">
    <property type="entry name" value="UDP-acyl_GlcNac_deAcase"/>
</dbReference>
<evidence type="ECO:0000256" key="8">
    <source>
        <dbReference type="ARBA" id="ARBA00022801"/>
    </source>
</evidence>
<keyword evidence="7 12" id="KW-0479">Metal-binding</keyword>
<evidence type="ECO:0000256" key="12">
    <source>
        <dbReference type="HAMAP-Rule" id="MF_00388"/>
    </source>
</evidence>
<keyword evidence="6 12" id="KW-0441">Lipid A biosynthesis</keyword>
<comment type="cofactor">
    <cofactor evidence="1 12">
        <name>Zn(2+)</name>
        <dbReference type="ChEBI" id="CHEBI:29105"/>
    </cofactor>
</comment>
<dbReference type="SUPFAM" id="SSF54211">
    <property type="entry name" value="Ribosomal protein S5 domain 2-like"/>
    <property type="match status" value="2"/>
</dbReference>